<organism evidence="3 4">
    <name type="scientific">Nocardia testacea</name>
    <dbReference type="NCBI Taxonomy" id="248551"/>
    <lineage>
        <taxon>Bacteria</taxon>
        <taxon>Bacillati</taxon>
        <taxon>Actinomycetota</taxon>
        <taxon>Actinomycetes</taxon>
        <taxon>Mycobacteriales</taxon>
        <taxon>Nocardiaceae</taxon>
        <taxon>Nocardia</taxon>
    </lineage>
</organism>
<reference evidence="3 4" key="1">
    <citation type="submission" date="2024-10" db="EMBL/GenBank/DDBJ databases">
        <title>The Natural Products Discovery Center: Release of the First 8490 Sequenced Strains for Exploring Actinobacteria Biosynthetic Diversity.</title>
        <authorList>
            <person name="Kalkreuter E."/>
            <person name="Kautsar S.A."/>
            <person name="Yang D."/>
            <person name="Bader C.D."/>
            <person name="Teijaro C.N."/>
            <person name="Fluegel L."/>
            <person name="Davis C.M."/>
            <person name="Simpson J.R."/>
            <person name="Lauterbach L."/>
            <person name="Steele A.D."/>
            <person name="Gui C."/>
            <person name="Meng S."/>
            <person name="Li G."/>
            <person name="Viehrig K."/>
            <person name="Ye F."/>
            <person name="Su P."/>
            <person name="Kiefer A.F."/>
            <person name="Nichols A."/>
            <person name="Cepeda A.J."/>
            <person name="Yan W."/>
            <person name="Fan B."/>
            <person name="Jiang Y."/>
            <person name="Adhikari A."/>
            <person name="Zheng C.-J."/>
            <person name="Schuster L."/>
            <person name="Cowan T.M."/>
            <person name="Smanski M.J."/>
            <person name="Chevrette M.G."/>
            <person name="De Carvalho L.P.S."/>
            <person name="Shen B."/>
        </authorList>
    </citation>
    <scope>NUCLEOTIDE SEQUENCE [LARGE SCALE GENOMIC DNA]</scope>
    <source>
        <strain evidence="3 4">NPDC019377</strain>
    </source>
</reference>
<dbReference type="PANTHER" id="PTHR46865:SF2">
    <property type="entry name" value="MONOOXYGENASE"/>
    <property type="match status" value="1"/>
</dbReference>
<dbReference type="InterPro" id="IPR036188">
    <property type="entry name" value="FAD/NAD-bd_sf"/>
</dbReference>
<dbReference type="Gene3D" id="3.50.50.60">
    <property type="entry name" value="FAD/NAD(P)-binding domain"/>
    <property type="match status" value="1"/>
</dbReference>
<keyword evidence="3" id="KW-0560">Oxidoreductase</keyword>
<protein>
    <submittedName>
        <fullName evidence="3">FAD-dependent monooxygenase</fullName>
    </submittedName>
</protein>
<keyword evidence="3" id="KW-0503">Monooxygenase</keyword>
<dbReference type="Proteomes" id="UP001611494">
    <property type="component" value="Unassembled WGS sequence"/>
</dbReference>
<dbReference type="Pfam" id="PF01494">
    <property type="entry name" value="FAD_binding_3"/>
    <property type="match status" value="1"/>
</dbReference>
<dbReference type="RefSeq" id="WP_397063848.1">
    <property type="nucleotide sequence ID" value="NZ_JBIRYL010000006.1"/>
</dbReference>
<dbReference type="PRINTS" id="PR00420">
    <property type="entry name" value="RNGMNOXGNASE"/>
</dbReference>
<dbReference type="InterPro" id="IPR051704">
    <property type="entry name" value="FAD_aromatic-hydroxylase"/>
</dbReference>
<keyword evidence="4" id="KW-1185">Reference proteome</keyword>
<dbReference type="EMBL" id="JBIRYL010000006">
    <property type="protein sequence ID" value="MFI2232270.1"/>
    <property type="molecule type" value="Genomic_DNA"/>
</dbReference>
<feature type="region of interest" description="Disordered" evidence="1">
    <location>
        <begin position="391"/>
        <end position="419"/>
    </location>
</feature>
<evidence type="ECO:0000313" key="3">
    <source>
        <dbReference type="EMBL" id="MFI2232270.1"/>
    </source>
</evidence>
<comment type="caution">
    <text evidence="3">The sequence shown here is derived from an EMBL/GenBank/DDBJ whole genome shotgun (WGS) entry which is preliminary data.</text>
</comment>
<evidence type="ECO:0000256" key="1">
    <source>
        <dbReference type="SAM" id="MobiDB-lite"/>
    </source>
</evidence>
<evidence type="ECO:0000259" key="2">
    <source>
        <dbReference type="Pfam" id="PF01494"/>
    </source>
</evidence>
<dbReference type="Gene3D" id="3.30.9.10">
    <property type="entry name" value="D-Amino Acid Oxidase, subunit A, domain 2"/>
    <property type="match status" value="1"/>
</dbReference>
<dbReference type="PANTHER" id="PTHR46865">
    <property type="entry name" value="OXIDOREDUCTASE-RELATED"/>
    <property type="match status" value="1"/>
</dbReference>
<name>A0ABW7W2Z1_9NOCA</name>
<sequence length="419" mass="46052">MDILISGASVAGPVLAYWLDRFGFTPVVVERTASPRLGLGGHAVDLFAPATAVMGHMDLLEPLREASTEATALQLERPGKRSITVDLRDISDAFADGRHLEIMRGELAAILHRATGSRVEYRFGDSIAELTDHGDEVEVRFDSGDHARFDLVIGADGMHSRVRELIFGPERRWRQHLGGYFAVGTLPNYRELAGRTLLYNAVDRIAAMYPVRQTGLARAVFLFRRGEGPEHDPRDIDAQRRLLRGEYRDEGWDIPLLLDEMDRAEDFYLDSISRIRLDAWSRGRVALVGDAGYAPGPAVGGGTSLAVVGAYLLARALAEADGDHSVAFPAYHAQVDAYARRCREVAPAVLRRGIPRSRAQVVFSETAMRLLPHVPRGIRARLMSRSASSTLSSFTVPDPLPRARSRRPDGFRAGPATPG</sequence>
<feature type="domain" description="FAD-binding" evidence="2">
    <location>
        <begin position="2"/>
        <end position="352"/>
    </location>
</feature>
<gene>
    <name evidence="3" type="ORF">ACH49Z_20685</name>
</gene>
<dbReference type="GO" id="GO:0004497">
    <property type="term" value="F:monooxygenase activity"/>
    <property type="evidence" value="ECO:0007669"/>
    <property type="project" value="UniProtKB-KW"/>
</dbReference>
<proteinExistence type="predicted"/>
<accession>A0ABW7W2Z1</accession>
<dbReference type="InterPro" id="IPR002938">
    <property type="entry name" value="FAD-bd"/>
</dbReference>
<evidence type="ECO:0000313" key="4">
    <source>
        <dbReference type="Proteomes" id="UP001611494"/>
    </source>
</evidence>
<dbReference type="SUPFAM" id="SSF51905">
    <property type="entry name" value="FAD/NAD(P)-binding domain"/>
    <property type="match status" value="1"/>
</dbReference>